<feature type="non-terminal residue" evidence="4">
    <location>
        <position position="149"/>
    </location>
</feature>
<dbReference type="SUPFAM" id="SSF57492">
    <property type="entry name" value="Trefoil"/>
    <property type="match status" value="1"/>
</dbReference>
<evidence type="ECO:0000313" key="4">
    <source>
        <dbReference type="EMBL" id="CAL1536866.1"/>
    </source>
</evidence>
<name>A0AAV2HVA7_LYMST</name>
<accession>A0AAV2HVA7</accession>
<dbReference type="SMART" id="SM00018">
    <property type="entry name" value="PD"/>
    <property type="match status" value="1"/>
</dbReference>
<evidence type="ECO:0000256" key="1">
    <source>
        <dbReference type="ARBA" id="ARBA00023157"/>
    </source>
</evidence>
<dbReference type="CDD" id="cd00111">
    <property type="entry name" value="Trefoil"/>
    <property type="match status" value="1"/>
</dbReference>
<dbReference type="InterPro" id="IPR000519">
    <property type="entry name" value="P_trefoil_dom"/>
</dbReference>
<proteinExistence type="predicted"/>
<dbReference type="InterPro" id="IPR044913">
    <property type="entry name" value="P_trefoil_dom_sf"/>
</dbReference>
<dbReference type="EMBL" id="CAXITT010000241">
    <property type="protein sequence ID" value="CAL1536866.1"/>
    <property type="molecule type" value="Genomic_DNA"/>
</dbReference>
<keyword evidence="5" id="KW-1185">Reference proteome</keyword>
<evidence type="ECO:0000313" key="5">
    <source>
        <dbReference type="Proteomes" id="UP001497497"/>
    </source>
</evidence>
<evidence type="ECO:0000256" key="2">
    <source>
        <dbReference type="PROSITE-ProRule" id="PRU00779"/>
    </source>
</evidence>
<dbReference type="PROSITE" id="PS51448">
    <property type="entry name" value="P_TREFOIL_2"/>
    <property type="match status" value="1"/>
</dbReference>
<dbReference type="Gene3D" id="2.60.40.1760">
    <property type="entry name" value="glycosyl hydrolase (family 31)"/>
    <property type="match status" value="1"/>
</dbReference>
<dbReference type="Gene3D" id="4.10.110.10">
    <property type="entry name" value="Spasmolytic Protein, domain 1"/>
    <property type="match status" value="1"/>
</dbReference>
<comment type="caution">
    <text evidence="2">Lacks conserved residue(s) required for the propagation of feature annotation.</text>
</comment>
<dbReference type="AlphaFoldDB" id="A0AAV2HVA7"/>
<reference evidence="4 5" key="1">
    <citation type="submission" date="2024-04" db="EMBL/GenBank/DDBJ databases">
        <authorList>
            <consortium name="Genoscope - CEA"/>
            <person name="William W."/>
        </authorList>
    </citation>
    <scope>NUCLEOTIDE SEQUENCE [LARGE SCALE GENOMIC DNA]</scope>
</reference>
<keyword evidence="1" id="KW-1015">Disulfide bond</keyword>
<feature type="domain" description="P-type" evidence="3">
    <location>
        <begin position="50"/>
        <end position="97"/>
    </location>
</feature>
<sequence length="149" mass="17205">MRHQQVLPKTSRFTNSLLFLSLLFCMTLIFRQYHVGIPKLESEYSSNHTDACSLEENNRFDCWPERSQATEQACVARGCCWKSSLNRNSQPVCYFPLNYSGYNVTQVNVTTTGIEATLVRSTRSFFSSDVTIIKLRVDYQTEARLRIKV</sequence>
<gene>
    <name evidence="4" type="ORF">GSLYS_00010779001</name>
</gene>
<organism evidence="4 5">
    <name type="scientific">Lymnaea stagnalis</name>
    <name type="common">Great pond snail</name>
    <name type="synonym">Helix stagnalis</name>
    <dbReference type="NCBI Taxonomy" id="6523"/>
    <lineage>
        <taxon>Eukaryota</taxon>
        <taxon>Metazoa</taxon>
        <taxon>Spiralia</taxon>
        <taxon>Lophotrochozoa</taxon>
        <taxon>Mollusca</taxon>
        <taxon>Gastropoda</taxon>
        <taxon>Heterobranchia</taxon>
        <taxon>Euthyneura</taxon>
        <taxon>Panpulmonata</taxon>
        <taxon>Hygrophila</taxon>
        <taxon>Lymnaeoidea</taxon>
        <taxon>Lymnaeidae</taxon>
        <taxon>Lymnaea</taxon>
    </lineage>
</organism>
<evidence type="ECO:0000259" key="3">
    <source>
        <dbReference type="PROSITE" id="PS51448"/>
    </source>
</evidence>
<dbReference type="Proteomes" id="UP001497497">
    <property type="component" value="Unassembled WGS sequence"/>
</dbReference>
<dbReference type="Pfam" id="PF00088">
    <property type="entry name" value="Trefoil"/>
    <property type="match status" value="1"/>
</dbReference>
<comment type="caution">
    <text evidence="4">The sequence shown here is derived from an EMBL/GenBank/DDBJ whole genome shotgun (WGS) entry which is preliminary data.</text>
</comment>
<protein>
    <recommendedName>
        <fullName evidence="3">P-type domain-containing protein</fullName>
    </recommendedName>
</protein>